<dbReference type="GO" id="GO:0016168">
    <property type="term" value="F:chlorophyll binding"/>
    <property type="evidence" value="ECO:0007669"/>
    <property type="project" value="UniProtKB-KW"/>
</dbReference>
<accession>A0A836CA40</accession>
<dbReference type="OrthoDB" id="423598at2759"/>
<evidence type="ECO:0000256" key="7">
    <source>
        <dbReference type="ARBA" id="ARBA00022640"/>
    </source>
</evidence>
<keyword evidence="10" id="KW-0732">Signal</keyword>
<dbReference type="InterPro" id="IPR022796">
    <property type="entry name" value="Chloroa_b-bind"/>
</dbReference>
<dbReference type="GO" id="GO:0016020">
    <property type="term" value="C:membrane"/>
    <property type="evidence" value="ECO:0007669"/>
    <property type="project" value="InterPro"/>
</dbReference>
<dbReference type="PANTHER" id="PTHR21649">
    <property type="entry name" value="CHLOROPHYLL A/B BINDING PROTEIN"/>
    <property type="match status" value="1"/>
</dbReference>
<evidence type="ECO:0000313" key="12">
    <source>
        <dbReference type="Proteomes" id="UP000664859"/>
    </source>
</evidence>
<feature type="binding site" evidence="9">
    <location>
        <position position="197"/>
    </location>
    <ligand>
        <name>chlorophyll a</name>
        <dbReference type="ChEBI" id="CHEBI:58416"/>
        <label>1</label>
    </ligand>
</feature>
<reference evidence="11" key="1">
    <citation type="submission" date="2021-02" db="EMBL/GenBank/DDBJ databases">
        <title>First Annotated Genome of the Yellow-green Alga Tribonema minus.</title>
        <authorList>
            <person name="Mahan K.M."/>
        </authorList>
    </citation>
    <scope>NUCLEOTIDE SEQUENCE</scope>
    <source>
        <strain evidence="11">UTEX B ZZ1240</strain>
    </source>
</reference>
<proteinExistence type="inferred from homology"/>
<keyword evidence="9" id="KW-0148">Chlorophyll</keyword>
<feature type="chain" id="PRO_5032936675" evidence="10">
    <location>
        <begin position="18"/>
        <end position="252"/>
    </location>
</feature>
<feature type="binding site" evidence="9">
    <location>
        <position position="60"/>
    </location>
    <ligand>
        <name>chlorophyll a</name>
        <dbReference type="ChEBI" id="CHEBI:58416"/>
        <label>1</label>
    </ligand>
</feature>
<gene>
    <name evidence="11" type="ORF">JKP88DRAFT_264911</name>
</gene>
<feature type="binding site" evidence="9">
    <location>
        <position position="198"/>
    </location>
    <ligand>
        <name>chlorophyll a</name>
        <dbReference type="ChEBI" id="CHEBI:58416"/>
        <label>1</label>
    </ligand>
</feature>
<dbReference type="Gene3D" id="1.10.3460.10">
    <property type="entry name" value="Chlorophyll a/b binding protein domain"/>
    <property type="match status" value="1"/>
</dbReference>
<dbReference type="GO" id="GO:0009507">
    <property type="term" value="C:chloroplast"/>
    <property type="evidence" value="ECO:0007669"/>
    <property type="project" value="UniProtKB-SubCell"/>
</dbReference>
<evidence type="ECO:0000256" key="5">
    <source>
        <dbReference type="ARBA" id="ARBA00022528"/>
    </source>
</evidence>
<evidence type="ECO:0000313" key="11">
    <source>
        <dbReference type="EMBL" id="KAG5177867.1"/>
    </source>
</evidence>
<keyword evidence="5" id="KW-0150">Chloroplast</keyword>
<dbReference type="Pfam" id="PF00504">
    <property type="entry name" value="Chloroa_b-bind"/>
    <property type="match status" value="1"/>
</dbReference>
<evidence type="ECO:0000256" key="8">
    <source>
        <dbReference type="ARBA" id="ARBA00023243"/>
    </source>
</evidence>
<protein>
    <submittedName>
        <fullName evidence="11">Light harvesting complex protein</fullName>
    </submittedName>
</protein>
<dbReference type="Proteomes" id="UP000664859">
    <property type="component" value="Unassembled WGS sequence"/>
</dbReference>
<comment type="subunit">
    <text evidence="4">The LHC complex of chromophytic algae is composed of fucoxanthin, chlorophyll A and C bound non-covalently by fucoxanthin chlorophyll proteins (FCPs). The ratio of pigments in this LHC is; fucoxanthin: chlorophyll C: chlorophyll A; (0.6-1): (0.1-0.3): (1).</text>
</comment>
<keyword evidence="8" id="KW-0437">Light-harvesting polypeptide</keyword>
<comment type="function">
    <text evidence="1">The light-harvesting complex (LHC) functions as a light receptor, it captures and delivers excitation energy to photosystems with which it is closely associated. Energy is transferred from the carotenoid and chlorophyll C (or B) to chlorophyll A and the photosynthetic reaction centers where it is used to synthesize ATP and reducing power.</text>
</comment>
<comment type="subcellular location">
    <subcellularLocation>
        <location evidence="2">Plastid</location>
        <location evidence="2">Chloroplast</location>
    </subcellularLocation>
</comment>
<feature type="binding site" evidence="9">
    <location>
        <position position="201"/>
    </location>
    <ligand>
        <name>chlorophyll a</name>
        <dbReference type="ChEBI" id="CHEBI:58416"/>
        <label>1</label>
    </ligand>
</feature>
<dbReference type="EMBL" id="JAFCMP010000521">
    <property type="protein sequence ID" value="KAG5177867.1"/>
    <property type="molecule type" value="Genomic_DNA"/>
</dbReference>
<evidence type="ECO:0000256" key="6">
    <source>
        <dbReference type="ARBA" id="ARBA00022531"/>
    </source>
</evidence>
<evidence type="ECO:0000256" key="9">
    <source>
        <dbReference type="PIRSR" id="PIRSR601344-1"/>
    </source>
</evidence>
<feature type="binding site" evidence="9">
    <location>
        <position position="84"/>
    </location>
    <ligand>
        <name>chlorophyll a</name>
        <dbReference type="ChEBI" id="CHEBI:58416"/>
        <label>1</label>
    </ligand>
</feature>
<organism evidence="11 12">
    <name type="scientific">Tribonema minus</name>
    <dbReference type="NCBI Taxonomy" id="303371"/>
    <lineage>
        <taxon>Eukaryota</taxon>
        <taxon>Sar</taxon>
        <taxon>Stramenopiles</taxon>
        <taxon>Ochrophyta</taxon>
        <taxon>PX clade</taxon>
        <taxon>Xanthophyceae</taxon>
        <taxon>Tribonematales</taxon>
        <taxon>Tribonemataceae</taxon>
        <taxon>Tribonema</taxon>
    </lineage>
</organism>
<keyword evidence="7" id="KW-0934">Plastid</keyword>
<keyword evidence="6" id="KW-0602">Photosynthesis</keyword>
<evidence type="ECO:0000256" key="4">
    <source>
        <dbReference type="ARBA" id="ARBA00011623"/>
    </source>
</evidence>
<feature type="binding site" description="axial binding residue" evidence="9">
    <location>
        <position position="86"/>
    </location>
    <ligand>
        <name>chlorophyll b</name>
        <dbReference type="ChEBI" id="CHEBI:61721"/>
        <label>1</label>
    </ligand>
    <ligandPart>
        <name>Mg</name>
        <dbReference type="ChEBI" id="CHEBI:25107"/>
    </ligandPart>
</feature>
<comment type="caution">
    <text evidence="11">The sequence shown here is derived from an EMBL/GenBank/DDBJ whole genome shotgun (WGS) entry which is preliminary data.</text>
</comment>
<evidence type="ECO:0000256" key="2">
    <source>
        <dbReference type="ARBA" id="ARBA00004229"/>
    </source>
</evidence>
<dbReference type="SUPFAM" id="SSF103511">
    <property type="entry name" value="Chlorophyll a-b binding protein"/>
    <property type="match status" value="1"/>
</dbReference>
<dbReference type="GO" id="GO:0009765">
    <property type="term" value="P:photosynthesis, light harvesting"/>
    <property type="evidence" value="ECO:0007669"/>
    <property type="project" value="InterPro"/>
</dbReference>
<keyword evidence="9" id="KW-0157">Chromophore</keyword>
<feature type="binding site" evidence="9">
    <location>
        <position position="215"/>
    </location>
    <ligand>
        <name>chlorophyll a</name>
        <dbReference type="ChEBI" id="CHEBI:58416"/>
        <label>1</label>
    </ligand>
</feature>
<name>A0A836CA40_9STRA</name>
<feature type="signal peptide" evidence="10">
    <location>
        <begin position="1"/>
        <end position="17"/>
    </location>
</feature>
<sequence>MQATLITALACASGAAAFVAPSSFNGVAVANSVKSSTTLSMSEIKPLENMSGATSPVPYWDPLGFASKVDDQELQKYREAELKHGRVAMLAALGMIVQENFHPFFNTAGRDIGPAAFHLQKTMEEFSFLPFALVLGVGLVELTTINKGWSKQDYKETGLGAGFVANLKEDYFPGDLGFDPLGLYPTNPRERTNIRNKELNNGRLAMIAIWGMWAQELVDHLTLAEHFARHGLGPAVAETPLEQLSNVASTIQ</sequence>
<evidence type="ECO:0000256" key="1">
    <source>
        <dbReference type="ARBA" id="ARBA00004022"/>
    </source>
</evidence>
<dbReference type="GO" id="GO:0030076">
    <property type="term" value="C:light-harvesting complex"/>
    <property type="evidence" value="ECO:0007669"/>
    <property type="project" value="UniProtKB-KW"/>
</dbReference>
<feature type="binding site" evidence="9">
    <location>
        <position position="81"/>
    </location>
    <ligand>
        <name>chlorophyll a</name>
        <dbReference type="ChEBI" id="CHEBI:58416"/>
        <label>1</label>
    </ligand>
</feature>
<keyword evidence="12" id="KW-1185">Reference proteome</keyword>
<evidence type="ECO:0000256" key="10">
    <source>
        <dbReference type="SAM" id="SignalP"/>
    </source>
</evidence>
<evidence type="ECO:0000256" key="3">
    <source>
        <dbReference type="ARBA" id="ARBA00005933"/>
    </source>
</evidence>
<feature type="binding site" evidence="9">
    <location>
        <position position="203"/>
    </location>
    <ligand>
        <name>chlorophyll a</name>
        <dbReference type="ChEBI" id="CHEBI:58416"/>
        <label>1</label>
    </ligand>
</feature>
<dbReference type="AlphaFoldDB" id="A0A836CA40"/>
<dbReference type="InterPro" id="IPR001344">
    <property type="entry name" value="Chloro_AB-bd_pln"/>
</dbReference>
<comment type="similarity">
    <text evidence="3">Belongs to the fucoxanthin chlorophyll protein family.</text>
</comment>